<evidence type="ECO:0000256" key="2">
    <source>
        <dbReference type="ARBA" id="ARBA00023125"/>
    </source>
</evidence>
<dbReference type="Proteomes" id="UP000199225">
    <property type="component" value="Unassembled WGS sequence"/>
</dbReference>
<dbReference type="STRING" id="86666.SAMN04490247_1750"/>
<dbReference type="Gene3D" id="1.10.10.10">
    <property type="entry name" value="Winged helix-like DNA-binding domain superfamily/Winged helix DNA-binding domain"/>
    <property type="match status" value="1"/>
</dbReference>
<dbReference type="AlphaFoldDB" id="A0A1G8T7Q5"/>
<dbReference type="GO" id="GO:0097367">
    <property type="term" value="F:carbohydrate derivative binding"/>
    <property type="evidence" value="ECO:0007669"/>
    <property type="project" value="InterPro"/>
</dbReference>
<dbReference type="OrthoDB" id="2930at2"/>
<organism evidence="6 7">
    <name type="scientific">Salimicrobium halophilum</name>
    <dbReference type="NCBI Taxonomy" id="86666"/>
    <lineage>
        <taxon>Bacteria</taxon>
        <taxon>Bacillati</taxon>
        <taxon>Bacillota</taxon>
        <taxon>Bacilli</taxon>
        <taxon>Bacillales</taxon>
        <taxon>Bacillaceae</taxon>
        <taxon>Salimicrobium</taxon>
    </lineage>
</organism>
<sequence length="275" mass="31585">MKRTLEQIIRKWYPSLSKGQQKVADYLMKHQEKSAFLTASELGKEAGTSETTVIRVSYVLGFRGYSDMQQTIREDWLDQGQVDNEEEADVFKRVVREEQEIYERLPSQLDLVDAQKAVDALQAADKVYIGSHGSSYAAGYWLYYSLRRWKQGVFLSEPSGVLVEDLSDLTEDSLFILFSFPRYRKEGKDLLSLARRIGATVLVITNWRFSPLGREADILLTTEEGRTTDYHSIAPAMTISEMLVQGLAEQEENDVSSKKQQRLEMLYAHQNIYLE</sequence>
<dbReference type="PROSITE" id="PS51464">
    <property type="entry name" value="SIS"/>
    <property type="match status" value="1"/>
</dbReference>
<dbReference type="GO" id="GO:0003700">
    <property type="term" value="F:DNA-binding transcription factor activity"/>
    <property type="evidence" value="ECO:0007669"/>
    <property type="project" value="InterPro"/>
</dbReference>
<evidence type="ECO:0000259" key="5">
    <source>
        <dbReference type="PROSITE" id="PS51464"/>
    </source>
</evidence>
<dbReference type="GO" id="GO:0003677">
    <property type="term" value="F:DNA binding"/>
    <property type="evidence" value="ECO:0007669"/>
    <property type="project" value="UniProtKB-KW"/>
</dbReference>
<dbReference type="InterPro" id="IPR046348">
    <property type="entry name" value="SIS_dom_sf"/>
</dbReference>
<evidence type="ECO:0000313" key="6">
    <source>
        <dbReference type="EMBL" id="SDJ37513.1"/>
    </source>
</evidence>
<dbReference type="InterPro" id="IPR001347">
    <property type="entry name" value="SIS_dom"/>
</dbReference>
<proteinExistence type="predicted"/>
<dbReference type="Pfam" id="PF01418">
    <property type="entry name" value="HTH_6"/>
    <property type="match status" value="1"/>
</dbReference>
<dbReference type="InterPro" id="IPR047640">
    <property type="entry name" value="RpiR-like"/>
</dbReference>
<dbReference type="RefSeq" id="WP_093193487.1">
    <property type="nucleotide sequence ID" value="NZ_FNEV01000004.1"/>
</dbReference>
<dbReference type="SUPFAM" id="SSF46689">
    <property type="entry name" value="Homeodomain-like"/>
    <property type="match status" value="1"/>
</dbReference>
<dbReference type="Gene3D" id="3.40.50.10490">
    <property type="entry name" value="Glucose-6-phosphate isomerase like protein, domain 1"/>
    <property type="match status" value="1"/>
</dbReference>
<accession>A0A1G8T7Q5</accession>
<feature type="domain" description="SIS" evidence="5">
    <location>
        <begin position="117"/>
        <end position="253"/>
    </location>
</feature>
<evidence type="ECO:0000256" key="1">
    <source>
        <dbReference type="ARBA" id="ARBA00023015"/>
    </source>
</evidence>
<evidence type="ECO:0000313" key="7">
    <source>
        <dbReference type="Proteomes" id="UP000199225"/>
    </source>
</evidence>
<dbReference type="PANTHER" id="PTHR30514:SF18">
    <property type="entry name" value="RPIR-FAMILY TRANSCRIPTIONAL REGULATOR"/>
    <property type="match status" value="1"/>
</dbReference>
<keyword evidence="7" id="KW-1185">Reference proteome</keyword>
<feature type="domain" description="HTH rpiR-type" evidence="4">
    <location>
        <begin position="3"/>
        <end position="79"/>
    </location>
</feature>
<dbReference type="InterPro" id="IPR009057">
    <property type="entry name" value="Homeodomain-like_sf"/>
</dbReference>
<dbReference type="InterPro" id="IPR000281">
    <property type="entry name" value="HTH_RpiR"/>
</dbReference>
<protein>
    <submittedName>
        <fullName evidence="6">DNA-binding transcriptional regulator, MurR/RpiR family, contains HTH and SIS domains</fullName>
    </submittedName>
</protein>
<keyword evidence="2 6" id="KW-0238">DNA-binding</keyword>
<keyword evidence="3" id="KW-0804">Transcription</keyword>
<name>A0A1G8T7Q5_9BACI</name>
<evidence type="ECO:0000256" key="3">
    <source>
        <dbReference type="ARBA" id="ARBA00023163"/>
    </source>
</evidence>
<gene>
    <name evidence="6" type="ORF">SAMN04490247_1750</name>
</gene>
<evidence type="ECO:0000259" key="4">
    <source>
        <dbReference type="PROSITE" id="PS51071"/>
    </source>
</evidence>
<dbReference type="PROSITE" id="PS51071">
    <property type="entry name" value="HTH_RPIR"/>
    <property type="match status" value="1"/>
</dbReference>
<dbReference type="InterPro" id="IPR035472">
    <property type="entry name" value="RpiR-like_SIS"/>
</dbReference>
<dbReference type="Pfam" id="PF01380">
    <property type="entry name" value="SIS"/>
    <property type="match status" value="1"/>
</dbReference>
<dbReference type="GO" id="GO:1901135">
    <property type="term" value="P:carbohydrate derivative metabolic process"/>
    <property type="evidence" value="ECO:0007669"/>
    <property type="project" value="InterPro"/>
</dbReference>
<dbReference type="EMBL" id="FNEV01000004">
    <property type="protein sequence ID" value="SDJ37513.1"/>
    <property type="molecule type" value="Genomic_DNA"/>
</dbReference>
<dbReference type="SUPFAM" id="SSF53697">
    <property type="entry name" value="SIS domain"/>
    <property type="match status" value="1"/>
</dbReference>
<keyword evidence="1" id="KW-0805">Transcription regulation</keyword>
<dbReference type="PANTHER" id="PTHR30514">
    <property type="entry name" value="GLUCOKINASE"/>
    <property type="match status" value="1"/>
</dbReference>
<dbReference type="InterPro" id="IPR036388">
    <property type="entry name" value="WH-like_DNA-bd_sf"/>
</dbReference>
<dbReference type="CDD" id="cd05013">
    <property type="entry name" value="SIS_RpiR"/>
    <property type="match status" value="1"/>
</dbReference>
<reference evidence="7" key="1">
    <citation type="submission" date="2016-10" db="EMBL/GenBank/DDBJ databases">
        <authorList>
            <person name="Varghese N."/>
            <person name="Submissions S."/>
        </authorList>
    </citation>
    <scope>NUCLEOTIDE SEQUENCE [LARGE SCALE GENOMIC DNA]</scope>
    <source>
        <strain evidence="7">DSM 4771</strain>
    </source>
</reference>